<sequence length="108" mass="11774">MVLSRRPARFKKPDFMQPQPVSEEKMELLRAAAARVYIREQNSAQNSSEANTSNKKKKKVNTSKAGGCANVIEDADYDNGVELLAAVATGIGMEMEKEEEVGVGKKAS</sequence>
<dbReference type="Proteomes" id="UP000257109">
    <property type="component" value="Unassembled WGS sequence"/>
</dbReference>
<dbReference type="OrthoDB" id="1430159at2759"/>
<proteinExistence type="predicted"/>
<organism evidence="2 3">
    <name type="scientific">Mucuna pruriens</name>
    <name type="common">Velvet bean</name>
    <name type="synonym">Dolichos pruriens</name>
    <dbReference type="NCBI Taxonomy" id="157652"/>
    <lineage>
        <taxon>Eukaryota</taxon>
        <taxon>Viridiplantae</taxon>
        <taxon>Streptophyta</taxon>
        <taxon>Embryophyta</taxon>
        <taxon>Tracheophyta</taxon>
        <taxon>Spermatophyta</taxon>
        <taxon>Magnoliopsida</taxon>
        <taxon>eudicotyledons</taxon>
        <taxon>Gunneridae</taxon>
        <taxon>Pentapetalae</taxon>
        <taxon>rosids</taxon>
        <taxon>fabids</taxon>
        <taxon>Fabales</taxon>
        <taxon>Fabaceae</taxon>
        <taxon>Papilionoideae</taxon>
        <taxon>50 kb inversion clade</taxon>
        <taxon>NPAAA clade</taxon>
        <taxon>indigoferoid/millettioid clade</taxon>
        <taxon>Phaseoleae</taxon>
        <taxon>Mucuna</taxon>
    </lineage>
</organism>
<feature type="region of interest" description="Disordered" evidence="1">
    <location>
        <begin position="1"/>
        <end position="22"/>
    </location>
</feature>
<protein>
    <submittedName>
        <fullName evidence="2">Uncharacterized protein</fullName>
    </submittedName>
</protein>
<dbReference type="EMBL" id="QJKJ01001172">
    <property type="protein sequence ID" value="RDY08955.1"/>
    <property type="molecule type" value="Genomic_DNA"/>
</dbReference>
<evidence type="ECO:0000313" key="3">
    <source>
        <dbReference type="Proteomes" id="UP000257109"/>
    </source>
</evidence>
<feature type="region of interest" description="Disordered" evidence="1">
    <location>
        <begin position="40"/>
        <end position="64"/>
    </location>
</feature>
<feature type="non-terminal residue" evidence="2">
    <location>
        <position position="1"/>
    </location>
</feature>
<dbReference type="AlphaFoldDB" id="A0A371I1Q8"/>
<evidence type="ECO:0000313" key="2">
    <source>
        <dbReference type="EMBL" id="RDY08955.1"/>
    </source>
</evidence>
<comment type="caution">
    <text evidence="2">The sequence shown here is derived from an EMBL/GenBank/DDBJ whole genome shotgun (WGS) entry which is preliminary data.</text>
</comment>
<name>A0A371I1Q8_MUCPR</name>
<reference evidence="2" key="1">
    <citation type="submission" date="2018-05" db="EMBL/GenBank/DDBJ databases">
        <title>Draft genome of Mucuna pruriens seed.</title>
        <authorList>
            <person name="Nnadi N.E."/>
            <person name="Vos R."/>
            <person name="Hasami M.H."/>
            <person name="Devisetty U.K."/>
            <person name="Aguiy J.C."/>
        </authorList>
    </citation>
    <scope>NUCLEOTIDE SEQUENCE [LARGE SCALE GENOMIC DNA]</scope>
    <source>
        <strain evidence="2">JCA_2017</strain>
    </source>
</reference>
<evidence type="ECO:0000256" key="1">
    <source>
        <dbReference type="SAM" id="MobiDB-lite"/>
    </source>
</evidence>
<feature type="compositionally biased region" description="Basic residues" evidence="1">
    <location>
        <begin position="1"/>
        <end position="10"/>
    </location>
</feature>
<keyword evidence="3" id="KW-1185">Reference proteome</keyword>
<accession>A0A371I1Q8</accession>
<gene>
    <name evidence="2" type="ORF">CR513_06759</name>
</gene>